<dbReference type="CDD" id="cd03784">
    <property type="entry name" value="GT1_Gtf-like"/>
    <property type="match status" value="1"/>
</dbReference>
<protein>
    <recommendedName>
        <fullName evidence="5">UDP-glycosyltransferase 83A1-like</fullName>
    </recommendedName>
</protein>
<keyword evidence="4" id="KW-1185">Reference proteome</keyword>
<dbReference type="GO" id="GO:0080044">
    <property type="term" value="F:quercetin 7-O-glucosyltransferase activity"/>
    <property type="evidence" value="ECO:0007669"/>
    <property type="project" value="TreeGrafter"/>
</dbReference>
<evidence type="ECO:0000256" key="1">
    <source>
        <dbReference type="ARBA" id="ARBA00009995"/>
    </source>
</evidence>
<sequence length="429" mass="48502">MNPEVQNIHQNEGHILVVSCPLQGHAAPLIKISHQLTKFGIKVTFLTTNLTHLRTAPATARWEDCRNKGIRVVAVPDGLEHEEDNKDPKKLHDSMNKVMPVYLEDLLKKTNQGNGNTDRISGVIIDSPMGWMTEIPKKLGLKVAIFWCSNPGCLALGLKIPQLIEAKLIEKDGTPLKYDQKINLLHNMPAMAINEFTWYFPRDENTQKEIFHVVKGIIHNMKNADWILCNWIQEFDPTACNLLPNLLPIGPLLAKGRCAGSFFPEDSTCLEWLDKQPENSTVYVAFGSTSKFTQQQVDELANGLEMMNRPFLWVAWSGLTHEAYPFYNDKYLKRVGNRGKIVEWAPQEAVLGHPSIACFVTHCGWSSFMESPNEEGIVSRNEIKETVEEVLSNLIIKENVLNLKEIARNTINEGGSSFANLEYLVKQMR</sequence>
<accession>A0A2Z7BDH2</accession>
<keyword evidence="2" id="KW-0808">Transferase</keyword>
<evidence type="ECO:0000313" key="3">
    <source>
        <dbReference type="EMBL" id="KZV30002.1"/>
    </source>
</evidence>
<dbReference type="Proteomes" id="UP000250235">
    <property type="component" value="Unassembled WGS sequence"/>
</dbReference>
<dbReference type="PANTHER" id="PTHR11926">
    <property type="entry name" value="GLUCOSYL/GLUCURONOSYL TRANSFERASES"/>
    <property type="match status" value="1"/>
</dbReference>
<dbReference type="InterPro" id="IPR002213">
    <property type="entry name" value="UDP_glucos_trans"/>
</dbReference>
<dbReference type="FunFam" id="3.40.50.2000:FF:000108">
    <property type="entry name" value="UDP-glycosyltransferase 83A1"/>
    <property type="match status" value="1"/>
</dbReference>
<organism evidence="3 4">
    <name type="scientific">Dorcoceras hygrometricum</name>
    <dbReference type="NCBI Taxonomy" id="472368"/>
    <lineage>
        <taxon>Eukaryota</taxon>
        <taxon>Viridiplantae</taxon>
        <taxon>Streptophyta</taxon>
        <taxon>Embryophyta</taxon>
        <taxon>Tracheophyta</taxon>
        <taxon>Spermatophyta</taxon>
        <taxon>Magnoliopsida</taxon>
        <taxon>eudicotyledons</taxon>
        <taxon>Gunneridae</taxon>
        <taxon>Pentapetalae</taxon>
        <taxon>asterids</taxon>
        <taxon>lamiids</taxon>
        <taxon>Lamiales</taxon>
        <taxon>Gesneriaceae</taxon>
        <taxon>Didymocarpoideae</taxon>
        <taxon>Trichosporeae</taxon>
        <taxon>Loxocarpinae</taxon>
        <taxon>Dorcoceras</taxon>
    </lineage>
</organism>
<dbReference type="PANTHER" id="PTHR11926:SF1412">
    <property type="entry name" value="UDP-GLYCOSYLTRANSFERASE 83A1-LIKE"/>
    <property type="match status" value="1"/>
</dbReference>
<evidence type="ECO:0000313" key="4">
    <source>
        <dbReference type="Proteomes" id="UP000250235"/>
    </source>
</evidence>
<dbReference type="Gene3D" id="3.40.50.2000">
    <property type="entry name" value="Glycogen Phosphorylase B"/>
    <property type="match status" value="2"/>
</dbReference>
<dbReference type="AlphaFoldDB" id="A0A2Z7BDH2"/>
<dbReference type="OrthoDB" id="5835829at2759"/>
<reference evidence="3 4" key="1">
    <citation type="journal article" date="2015" name="Proc. Natl. Acad. Sci. U.S.A.">
        <title>The resurrection genome of Boea hygrometrica: A blueprint for survival of dehydration.</title>
        <authorList>
            <person name="Xiao L."/>
            <person name="Yang G."/>
            <person name="Zhang L."/>
            <person name="Yang X."/>
            <person name="Zhao S."/>
            <person name="Ji Z."/>
            <person name="Zhou Q."/>
            <person name="Hu M."/>
            <person name="Wang Y."/>
            <person name="Chen M."/>
            <person name="Xu Y."/>
            <person name="Jin H."/>
            <person name="Xiao X."/>
            <person name="Hu G."/>
            <person name="Bao F."/>
            <person name="Hu Y."/>
            <person name="Wan P."/>
            <person name="Li L."/>
            <person name="Deng X."/>
            <person name="Kuang T."/>
            <person name="Xiang C."/>
            <person name="Zhu J.K."/>
            <person name="Oliver M.J."/>
            <person name="He Y."/>
        </authorList>
    </citation>
    <scope>NUCLEOTIDE SEQUENCE [LARGE SCALE GENOMIC DNA]</scope>
    <source>
        <strain evidence="4">cv. XS01</strain>
    </source>
</reference>
<proteinExistence type="inferred from homology"/>
<comment type="similarity">
    <text evidence="1">Belongs to the UDP-glycosyltransferase family.</text>
</comment>
<dbReference type="SUPFAM" id="SSF53756">
    <property type="entry name" value="UDP-Glycosyltransferase/glycogen phosphorylase"/>
    <property type="match status" value="1"/>
</dbReference>
<dbReference type="Pfam" id="PF00201">
    <property type="entry name" value="UDPGT"/>
    <property type="match status" value="1"/>
</dbReference>
<dbReference type="EMBL" id="KV008775">
    <property type="protein sequence ID" value="KZV30002.1"/>
    <property type="molecule type" value="Genomic_DNA"/>
</dbReference>
<gene>
    <name evidence="3" type="ORF">F511_24386</name>
</gene>
<evidence type="ECO:0000256" key="2">
    <source>
        <dbReference type="ARBA" id="ARBA00022679"/>
    </source>
</evidence>
<dbReference type="GO" id="GO:0080043">
    <property type="term" value="F:quercetin 3-O-glucosyltransferase activity"/>
    <property type="evidence" value="ECO:0007669"/>
    <property type="project" value="TreeGrafter"/>
</dbReference>
<evidence type="ECO:0008006" key="5">
    <source>
        <dbReference type="Google" id="ProtNLM"/>
    </source>
</evidence>
<name>A0A2Z7BDH2_9LAMI</name>